<dbReference type="Pfam" id="PF07730">
    <property type="entry name" value="HisKA_3"/>
    <property type="match status" value="1"/>
</dbReference>
<sequence length="386" mass="40486">MSGAAVDATSPVDRSTRRRGFVLVAAHTLWLWLLLPPAAAIARGQVRPAPVAAAGLVVFALLYLVLVAVPVAGLAVRPALHHAGLVLLALLGVALAATYAGAPQGWLALLMYVCSAGAVGLIRANRAFAWVGGSVAAVLVIGATRRLPADDTARIALITLLAGAMTLAFARVARLVDELRRTQRELARAVVERERLRFAKDLHDLLGHTLSLMVVKAEVARRLASADPHRAAAEAADIERIGRTALTEVREAVTGYREHSFGRELDNARTVLADVGITVTVRGDVHRLDVEVDDAFGWVLREGATNVLRHSRASRCDIGVDIDADGAVLTIRDNGVGGRPDLGNGLRGLAERLSQVGGTLQVGPAPGGGLLLTGRVPAHPRATGTG</sequence>
<keyword evidence="3" id="KW-0902">Two-component regulatory system</keyword>
<dbReference type="CDD" id="cd16917">
    <property type="entry name" value="HATPase_UhpB-NarQ-NarX-like"/>
    <property type="match status" value="1"/>
</dbReference>
<organism evidence="6 7">
    <name type="scientific">Micromonospora carbonacea</name>
    <dbReference type="NCBI Taxonomy" id="47853"/>
    <lineage>
        <taxon>Bacteria</taxon>
        <taxon>Bacillati</taxon>
        <taxon>Actinomycetota</taxon>
        <taxon>Actinomycetes</taxon>
        <taxon>Micromonosporales</taxon>
        <taxon>Micromonosporaceae</taxon>
        <taxon>Micromonospora</taxon>
    </lineage>
</organism>
<protein>
    <submittedName>
        <fullName evidence="6">Sensor histidine kinase</fullName>
    </submittedName>
</protein>
<feature type="transmembrane region" description="Helical" evidence="4">
    <location>
        <begin position="106"/>
        <end position="122"/>
    </location>
</feature>
<evidence type="ECO:0000313" key="7">
    <source>
        <dbReference type="Proteomes" id="UP000509335"/>
    </source>
</evidence>
<dbReference type="PANTHER" id="PTHR24421">
    <property type="entry name" value="NITRATE/NITRITE SENSOR PROTEIN NARX-RELATED"/>
    <property type="match status" value="1"/>
</dbReference>
<dbReference type="GO" id="GO:0046983">
    <property type="term" value="F:protein dimerization activity"/>
    <property type="evidence" value="ECO:0007669"/>
    <property type="project" value="InterPro"/>
</dbReference>
<feature type="domain" description="Signal transduction histidine kinase subgroup 3 dimerisation and phosphoacceptor" evidence="5">
    <location>
        <begin position="194"/>
        <end position="259"/>
    </location>
</feature>
<dbReference type="Gene3D" id="1.20.5.1930">
    <property type="match status" value="1"/>
</dbReference>
<keyword evidence="4" id="KW-0472">Membrane</keyword>
<dbReference type="EMBL" id="CP058322">
    <property type="protein sequence ID" value="QLD25691.1"/>
    <property type="molecule type" value="Genomic_DNA"/>
</dbReference>
<accession>A0A7H8XPQ6</accession>
<feature type="transmembrane region" description="Helical" evidence="4">
    <location>
        <begin position="127"/>
        <end position="147"/>
    </location>
</feature>
<feature type="transmembrane region" description="Helical" evidence="4">
    <location>
        <begin position="153"/>
        <end position="173"/>
    </location>
</feature>
<feature type="transmembrane region" description="Helical" evidence="4">
    <location>
        <begin position="83"/>
        <end position="100"/>
    </location>
</feature>
<dbReference type="InterPro" id="IPR011712">
    <property type="entry name" value="Sig_transdc_His_kin_sub3_dim/P"/>
</dbReference>
<keyword evidence="1" id="KW-0808">Transferase</keyword>
<evidence type="ECO:0000256" key="4">
    <source>
        <dbReference type="SAM" id="Phobius"/>
    </source>
</evidence>
<feature type="transmembrane region" description="Helical" evidence="4">
    <location>
        <begin position="51"/>
        <end position="76"/>
    </location>
</feature>
<keyword evidence="4" id="KW-1133">Transmembrane helix</keyword>
<dbReference type="Gene3D" id="3.30.565.10">
    <property type="entry name" value="Histidine kinase-like ATPase, C-terminal domain"/>
    <property type="match status" value="1"/>
</dbReference>
<keyword evidence="2 6" id="KW-0418">Kinase</keyword>
<dbReference type="GO" id="GO:0016020">
    <property type="term" value="C:membrane"/>
    <property type="evidence" value="ECO:0007669"/>
    <property type="project" value="InterPro"/>
</dbReference>
<evidence type="ECO:0000256" key="2">
    <source>
        <dbReference type="ARBA" id="ARBA00022777"/>
    </source>
</evidence>
<reference evidence="6 7" key="1">
    <citation type="submission" date="2020-07" db="EMBL/GenBank/DDBJ databases">
        <title>A bifunctional nitrone conjugated secondary metabolite targeting the ribosome.</title>
        <authorList>
            <person name="Limbrick E.M."/>
            <person name="Graf M."/>
            <person name="Derewacz D.K."/>
            <person name="Nguyen F."/>
            <person name="Spraggins J.M."/>
            <person name="Wieland M."/>
            <person name="Ynigez-Gutierrez A.E."/>
            <person name="Reisman B.J."/>
            <person name="Zinshteyn B."/>
            <person name="McCulloch K."/>
            <person name="Iverson T.M."/>
            <person name="Green R."/>
            <person name="Wilson D.N."/>
            <person name="Bachmann B.O."/>
        </authorList>
    </citation>
    <scope>NUCLEOTIDE SEQUENCE [LARGE SCALE GENOMIC DNA]</scope>
    <source>
        <strain evidence="7">aurantiaca</strain>
    </source>
</reference>
<name>A0A7H8XPQ6_9ACTN</name>
<evidence type="ECO:0000313" key="6">
    <source>
        <dbReference type="EMBL" id="QLD25691.1"/>
    </source>
</evidence>
<dbReference type="KEGG" id="mcab:HXZ27_16970"/>
<dbReference type="InterPro" id="IPR050482">
    <property type="entry name" value="Sensor_HK_TwoCompSys"/>
</dbReference>
<feature type="transmembrane region" description="Helical" evidence="4">
    <location>
        <begin position="20"/>
        <end position="39"/>
    </location>
</feature>
<evidence type="ECO:0000256" key="3">
    <source>
        <dbReference type="ARBA" id="ARBA00023012"/>
    </source>
</evidence>
<proteinExistence type="predicted"/>
<dbReference type="AlphaFoldDB" id="A0A7H8XPQ6"/>
<dbReference type="SUPFAM" id="SSF55874">
    <property type="entry name" value="ATPase domain of HSP90 chaperone/DNA topoisomerase II/histidine kinase"/>
    <property type="match status" value="1"/>
</dbReference>
<dbReference type="GO" id="GO:0000155">
    <property type="term" value="F:phosphorelay sensor kinase activity"/>
    <property type="evidence" value="ECO:0007669"/>
    <property type="project" value="InterPro"/>
</dbReference>
<gene>
    <name evidence="6" type="ORF">HXZ27_16970</name>
</gene>
<dbReference type="Proteomes" id="UP000509335">
    <property type="component" value="Chromosome"/>
</dbReference>
<dbReference type="InterPro" id="IPR036890">
    <property type="entry name" value="HATPase_C_sf"/>
</dbReference>
<evidence type="ECO:0000259" key="5">
    <source>
        <dbReference type="Pfam" id="PF07730"/>
    </source>
</evidence>
<keyword evidence="4" id="KW-0812">Transmembrane</keyword>
<evidence type="ECO:0000256" key="1">
    <source>
        <dbReference type="ARBA" id="ARBA00022679"/>
    </source>
</evidence>
<dbReference type="PANTHER" id="PTHR24421:SF63">
    <property type="entry name" value="SENSOR HISTIDINE KINASE DESK"/>
    <property type="match status" value="1"/>
</dbReference>